<sequence>MSGKAVLAALSGVCGGRVRYFCACRLTYLGRQKRLFLCVGAEALFFLKRDLSRLISGGELMLCFIRYIVSDTSSDTRLLVYMDEEEVHRANNKVWGGTGGSKGGPLIVETADRDVLEKWIETVWCADFALRRGRLGRYPRILLDVTADDGERLSVVQTVPQIKPFLGTQQISYDGYSFFLPKDFEDRAGVTAALQTGCYLDSRGVEVQLLLLQQMCVTDLPAMGRGDVRYVAAGFRRALLEASPFAYLLWVKNEEANIITFVFRRMYTPPIMDMCQDMILTYKVCHDDQKALFARFLAAFFFGSLSFSSESKLSDWDLLREAELVADSISPEAAKSSCIKEVLQAKLDALILNDEHYTWLYMNLRMTPKWIAPAKVFLKSLLVILQREGILADDDLLDAVGSAVAVVEDPMLVALDMPSGRSEGNRGEGGGENGVDPSVDGLAIAAAVEVAEASESSAKIQKSQHTAALALHRWAMRVASYLAYCVNGGILGPRFSLADLAEAVGLVGANADQILLECGYIAKLFPRKEEAAYIEMLRALLHGARTVDFKTAICKQILKATGDKQKKAVDLLFSIVPALVQTIRAKDATRSVGFVPRSMALLQREREKRGFCNS</sequence>
<dbReference type="AlphaFoldDB" id="A0A1D3D6F0"/>
<evidence type="ECO:0000313" key="2">
    <source>
        <dbReference type="Proteomes" id="UP000095192"/>
    </source>
</evidence>
<name>A0A1D3D6F0_9EIME</name>
<dbReference type="VEuPathDB" id="ToxoDB:cyc_06398"/>
<organism evidence="1 2">
    <name type="scientific">Cyclospora cayetanensis</name>
    <dbReference type="NCBI Taxonomy" id="88456"/>
    <lineage>
        <taxon>Eukaryota</taxon>
        <taxon>Sar</taxon>
        <taxon>Alveolata</taxon>
        <taxon>Apicomplexa</taxon>
        <taxon>Conoidasida</taxon>
        <taxon>Coccidia</taxon>
        <taxon>Eucoccidiorida</taxon>
        <taxon>Eimeriorina</taxon>
        <taxon>Eimeriidae</taxon>
        <taxon>Cyclospora</taxon>
    </lineage>
</organism>
<protein>
    <submittedName>
        <fullName evidence="1">Arm repeat-containing protein</fullName>
    </submittedName>
</protein>
<keyword evidence="2" id="KW-1185">Reference proteome</keyword>
<dbReference type="Proteomes" id="UP000095192">
    <property type="component" value="Unassembled WGS sequence"/>
</dbReference>
<dbReference type="InParanoid" id="A0A1D3D6F0"/>
<proteinExistence type="predicted"/>
<gene>
    <name evidence="1" type="ORF">cyc_06398</name>
</gene>
<accession>A0A1D3D6F0</accession>
<reference evidence="1 2" key="1">
    <citation type="journal article" date="2016" name="BMC Genomics">
        <title>Comparative genomics reveals Cyclospora cayetanensis possesses coccidia-like metabolism and invasion components but unique surface antigens.</title>
        <authorList>
            <person name="Liu S."/>
            <person name="Wang L."/>
            <person name="Zheng H."/>
            <person name="Xu Z."/>
            <person name="Roellig D.M."/>
            <person name="Li N."/>
            <person name="Frace M.A."/>
            <person name="Tang K."/>
            <person name="Arrowood M.J."/>
            <person name="Moss D.M."/>
            <person name="Zhang L."/>
            <person name="Feng Y."/>
            <person name="Xiao L."/>
        </authorList>
    </citation>
    <scope>NUCLEOTIDE SEQUENCE [LARGE SCALE GENOMIC DNA]</scope>
    <source>
        <strain evidence="1 2">CHN_HEN01</strain>
    </source>
</reference>
<evidence type="ECO:0000313" key="1">
    <source>
        <dbReference type="EMBL" id="OEH79007.1"/>
    </source>
</evidence>
<comment type="caution">
    <text evidence="1">The sequence shown here is derived from an EMBL/GenBank/DDBJ whole genome shotgun (WGS) entry which is preliminary data.</text>
</comment>
<dbReference type="EMBL" id="JROU02000545">
    <property type="protein sequence ID" value="OEH79007.1"/>
    <property type="molecule type" value="Genomic_DNA"/>
</dbReference>
<dbReference type="VEuPathDB" id="ToxoDB:LOC34622568"/>